<dbReference type="InterPro" id="IPR050266">
    <property type="entry name" value="AB_hydrolase_sf"/>
</dbReference>
<reference evidence="3 4" key="1">
    <citation type="submission" date="2019-03" db="EMBL/GenBank/DDBJ databases">
        <authorList>
            <person name="Gaulin E."/>
            <person name="Dumas B."/>
        </authorList>
    </citation>
    <scope>NUCLEOTIDE SEQUENCE [LARGE SCALE GENOMIC DNA]</scope>
    <source>
        <strain evidence="3">CBS 568.67</strain>
    </source>
</reference>
<organism evidence="3 4">
    <name type="scientific">Aphanomyces stellatus</name>
    <dbReference type="NCBI Taxonomy" id="120398"/>
    <lineage>
        <taxon>Eukaryota</taxon>
        <taxon>Sar</taxon>
        <taxon>Stramenopiles</taxon>
        <taxon>Oomycota</taxon>
        <taxon>Saprolegniomycetes</taxon>
        <taxon>Saprolegniales</taxon>
        <taxon>Verrucalvaceae</taxon>
        <taxon>Aphanomyces</taxon>
    </lineage>
</organism>
<evidence type="ECO:0000259" key="1">
    <source>
        <dbReference type="Pfam" id="PF12697"/>
    </source>
</evidence>
<name>A0A485LMM5_9STRA</name>
<dbReference type="PANTHER" id="PTHR43798">
    <property type="entry name" value="MONOACYLGLYCEROL LIPASE"/>
    <property type="match status" value="1"/>
</dbReference>
<keyword evidence="4" id="KW-1185">Reference proteome</keyword>
<dbReference type="Pfam" id="PF12697">
    <property type="entry name" value="Abhydrolase_6"/>
    <property type="match status" value="1"/>
</dbReference>
<dbReference type="GO" id="GO:0016020">
    <property type="term" value="C:membrane"/>
    <property type="evidence" value="ECO:0007669"/>
    <property type="project" value="TreeGrafter"/>
</dbReference>
<dbReference type="Proteomes" id="UP000332933">
    <property type="component" value="Unassembled WGS sequence"/>
</dbReference>
<dbReference type="InterPro" id="IPR029058">
    <property type="entry name" value="AB_hydrolase_fold"/>
</dbReference>
<dbReference type="InterPro" id="IPR000073">
    <property type="entry name" value="AB_hydrolase_1"/>
</dbReference>
<feature type="domain" description="AB hydrolase-1" evidence="1">
    <location>
        <begin position="95"/>
        <end position="256"/>
    </location>
</feature>
<dbReference type="SUPFAM" id="SSF53474">
    <property type="entry name" value="alpha/beta-Hydrolases"/>
    <property type="match status" value="1"/>
</dbReference>
<reference evidence="2" key="2">
    <citation type="submission" date="2019-06" db="EMBL/GenBank/DDBJ databases">
        <title>Genomics analysis of Aphanomyces spp. identifies a new class of oomycete effector associated with host adaptation.</title>
        <authorList>
            <person name="Gaulin E."/>
        </authorList>
    </citation>
    <scope>NUCLEOTIDE SEQUENCE</scope>
    <source>
        <strain evidence="2">CBS 578.67</strain>
    </source>
</reference>
<accession>A0A485LMM5</accession>
<gene>
    <name evidence="3" type="primary">Aste57867_23345</name>
    <name evidence="2" type="ORF">As57867_023274</name>
    <name evidence="3" type="ORF">ASTE57867_23345</name>
</gene>
<dbReference type="AlphaFoldDB" id="A0A485LMM5"/>
<evidence type="ECO:0000313" key="4">
    <source>
        <dbReference type="Proteomes" id="UP000332933"/>
    </source>
</evidence>
<dbReference type="Gene3D" id="3.40.50.1820">
    <property type="entry name" value="alpha/beta hydrolase"/>
    <property type="match status" value="1"/>
</dbReference>
<proteinExistence type="predicted"/>
<dbReference type="EMBL" id="CAADRA010007287">
    <property type="protein sequence ID" value="VFT99990.1"/>
    <property type="molecule type" value="Genomic_DNA"/>
</dbReference>
<evidence type="ECO:0000313" key="3">
    <source>
        <dbReference type="EMBL" id="VFT99990.1"/>
    </source>
</evidence>
<protein>
    <submittedName>
        <fullName evidence="3">Aste57867_23345 protein</fullName>
    </submittedName>
</protein>
<dbReference type="OrthoDB" id="408373at2759"/>
<evidence type="ECO:0000313" key="2">
    <source>
        <dbReference type="EMBL" id="KAF0684690.1"/>
    </source>
</evidence>
<dbReference type="EMBL" id="VJMH01007261">
    <property type="protein sequence ID" value="KAF0684690.1"/>
    <property type="molecule type" value="Genomic_DNA"/>
</dbReference>
<sequence length="354" mass="39896">MELHRALDVEAQWCILPPWVRAALLFRALHDPFLPASTRMHVVLAHYAHHLVHRHLSTHTDGGASRRGLPSSHPKYFSCLLEAPTPDDAPPPRRIVLLHGWLMSHKDWKQTAWKLHRVHGYSVLMVDFIGHGHSPYPPRYDALLPALYVHQVRDAIVRSKWASDSHPSSRKLTFAGISLGCAVSLRYAQLYPAHVYVSPLLASIIAHAPCSEKIIMLVGAGMPTDRWYAISPLCGRVHRAVLASLDALVAAAPSLLYWLNTLYYAKALVGHLHLVQFTPTHQVESGPALDKVLRRFASTAIWSHVDVLHPLQLELFDPPPRRVITVPFCEHGLFCKLIDFLALHADRELWDDPR</sequence>
<dbReference type="PANTHER" id="PTHR43798:SF33">
    <property type="entry name" value="HYDROLASE, PUTATIVE (AFU_ORTHOLOGUE AFUA_2G14860)-RELATED"/>
    <property type="match status" value="1"/>
</dbReference>